<feature type="compositionally biased region" description="Basic residues" evidence="2">
    <location>
        <begin position="27"/>
        <end position="48"/>
    </location>
</feature>
<dbReference type="GO" id="GO:0003677">
    <property type="term" value="F:DNA binding"/>
    <property type="evidence" value="ECO:0007669"/>
    <property type="project" value="InterPro"/>
</dbReference>
<dbReference type="InterPro" id="IPR000164">
    <property type="entry name" value="Histone_H3/CENP-A"/>
</dbReference>
<evidence type="ECO:0000313" key="3">
    <source>
        <dbReference type="Proteomes" id="UP000035642"/>
    </source>
</evidence>
<dbReference type="AlphaFoldDB" id="A0A0K0DMC2"/>
<feature type="region of interest" description="Disordered" evidence="2">
    <location>
        <begin position="1"/>
        <end position="66"/>
    </location>
</feature>
<evidence type="ECO:0000256" key="2">
    <source>
        <dbReference type="SAM" id="MobiDB-lite"/>
    </source>
</evidence>
<dbReference type="Gene3D" id="1.10.20.10">
    <property type="entry name" value="Histone, subunit A"/>
    <property type="match status" value="1"/>
</dbReference>
<comment type="similarity">
    <text evidence="1">Belongs to the histone H3 family.</text>
</comment>
<evidence type="ECO:0000256" key="1">
    <source>
        <dbReference type="ARBA" id="ARBA00010343"/>
    </source>
</evidence>
<dbReference type="PRINTS" id="PR00622">
    <property type="entry name" value="HISTONEH3"/>
</dbReference>
<proteinExistence type="inferred from homology"/>
<dbReference type="Proteomes" id="UP000035642">
    <property type="component" value="Unassembled WGS sequence"/>
</dbReference>
<sequence>MGIKASKESASPSSFADNRCDMARTKQTARKSTGRKAPRKKLAMKATRKLAPPTGGVHQRRRNEGP</sequence>
<keyword evidence="3" id="KW-1185">Reference proteome</keyword>
<reference evidence="3" key="1">
    <citation type="submission" date="2012-09" db="EMBL/GenBank/DDBJ databases">
        <authorList>
            <person name="Martin A.A."/>
        </authorList>
    </citation>
    <scope>NUCLEOTIDE SEQUENCE</scope>
</reference>
<dbReference type="WBParaSite" id="ACAC_0001282601-mRNA-1">
    <property type="protein sequence ID" value="ACAC_0001282601-mRNA-1"/>
    <property type="gene ID" value="ACAC_0001282601"/>
</dbReference>
<name>A0A0K0DMC2_ANGCA</name>
<dbReference type="GO" id="GO:0000786">
    <property type="term" value="C:nucleosome"/>
    <property type="evidence" value="ECO:0007669"/>
    <property type="project" value="InterPro"/>
</dbReference>
<dbReference type="InterPro" id="IPR009072">
    <property type="entry name" value="Histone-fold"/>
</dbReference>
<reference evidence="4" key="2">
    <citation type="submission" date="2017-02" db="UniProtKB">
        <authorList>
            <consortium name="WormBaseParasite"/>
        </authorList>
    </citation>
    <scope>IDENTIFICATION</scope>
</reference>
<dbReference type="GO" id="GO:0030527">
    <property type="term" value="F:structural constituent of chromatin"/>
    <property type="evidence" value="ECO:0007669"/>
    <property type="project" value="InterPro"/>
</dbReference>
<evidence type="ECO:0000313" key="4">
    <source>
        <dbReference type="WBParaSite" id="ACAC_0001282601-mRNA-1"/>
    </source>
</evidence>
<protein>
    <submittedName>
        <fullName evidence="4">Histone H3</fullName>
    </submittedName>
</protein>
<dbReference type="GO" id="GO:0046982">
    <property type="term" value="F:protein heterodimerization activity"/>
    <property type="evidence" value="ECO:0007669"/>
    <property type="project" value="InterPro"/>
</dbReference>
<organism evidence="3 4">
    <name type="scientific">Angiostrongylus cantonensis</name>
    <name type="common">Rat lungworm</name>
    <dbReference type="NCBI Taxonomy" id="6313"/>
    <lineage>
        <taxon>Eukaryota</taxon>
        <taxon>Metazoa</taxon>
        <taxon>Ecdysozoa</taxon>
        <taxon>Nematoda</taxon>
        <taxon>Chromadorea</taxon>
        <taxon>Rhabditida</taxon>
        <taxon>Rhabditina</taxon>
        <taxon>Rhabditomorpha</taxon>
        <taxon>Strongyloidea</taxon>
        <taxon>Metastrongylidae</taxon>
        <taxon>Angiostrongylus</taxon>
    </lineage>
</organism>
<accession>A0A0K0DMC2</accession>